<accession>A0A0F9U112</accession>
<proteinExistence type="predicted"/>
<gene>
    <name evidence="1" type="ORF">LCGC14_0586420</name>
</gene>
<protein>
    <submittedName>
        <fullName evidence="1">Uncharacterized protein</fullName>
    </submittedName>
</protein>
<dbReference type="AlphaFoldDB" id="A0A0F9U112"/>
<dbReference type="EMBL" id="LAZR01000902">
    <property type="protein sequence ID" value="KKN55041.1"/>
    <property type="molecule type" value="Genomic_DNA"/>
</dbReference>
<sequence length="95" mass="10914">MIIKCRECDEPMLESKKKRPENLPPQNKWMLCQQCEKGVEVVGEIEEVGEVKALNYTESVTITQYVTIKKSSKGVIKYCYSDPERKKLLSEESLG</sequence>
<comment type="caution">
    <text evidence="1">The sequence shown here is derived from an EMBL/GenBank/DDBJ whole genome shotgun (WGS) entry which is preliminary data.</text>
</comment>
<reference evidence="1" key="1">
    <citation type="journal article" date="2015" name="Nature">
        <title>Complex archaea that bridge the gap between prokaryotes and eukaryotes.</title>
        <authorList>
            <person name="Spang A."/>
            <person name="Saw J.H."/>
            <person name="Jorgensen S.L."/>
            <person name="Zaremba-Niedzwiedzka K."/>
            <person name="Martijn J."/>
            <person name="Lind A.E."/>
            <person name="van Eijk R."/>
            <person name="Schleper C."/>
            <person name="Guy L."/>
            <person name="Ettema T.J."/>
        </authorList>
    </citation>
    <scope>NUCLEOTIDE SEQUENCE</scope>
</reference>
<evidence type="ECO:0000313" key="1">
    <source>
        <dbReference type="EMBL" id="KKN55041.1"/>
    </source>
</evidence>
<organism evidence="1">
    <name type="scientific">marine sediment metagenome</name>
    <dbReference type="NCBI Taxonomy" id="412755"/>
    <lineage>
        <taxon>unclassified sequences</taxon>
        <taxon>metagenomes</taxon>
        <taxon>ecological metagenomes</taxon>
    </lineage>
</organism>
<name>A0A0F9U112_9ZZZZ</name>